<dbReference type="AlphaFoldDB" id="A0A6A5SDD0"/>
<evidence type="ECO:0000313" key="1">
    <source>
        <dbReference type="EMBL" id="KAF1937932.1"/>
    </source>
</evidence>
<proteinExistence type="predicted"/>
<gene>
    <name evidence="1" type="ORF">EJ02DRAFT_301132</name>
</gene>
<dbReference type="EMBL" id="ML976120">
    <property type="protein sequence ID" value="KAF1937932.1"/>
    <property type="molecule type" value="Genomic_DNA"/>
</dbReference>
<organism evidence="1 2">
    <name type="scientific">Clathrospora elynae</name>
    <dbReference type="NCBI Taxonomy" id="706981"/>
    <lineage>
        <taxon>Eukaryota</taxon>
        <taxon>Fungi</taxon>
        <taxon>Dikarya</taxon>
        <taxon>Ascomycota</taxon>
        <taxon>Pezizomycotina</taxon>
        <taxon>Dothideomycetes</taxon>
        <taxon>Pleosporomycetidae</taxon>
        <taxon>Pleosporales</taxon>
        <taxon>Diademaceae</taxon>
        <taxon>Clathrospora</taxon>
    </lineage>
</organism>
<keyword evidence="2" id="KW-1185">Reference proteome</keyword>
<sequence>ECRRAVDHVNGDVVAVNARDFVRSVPAIALSPYQHLALQRERKHVCSIRSVAGVQGI</sequence>
<feature type="non-terminal residue" evidence="1">
    <location>
        <position position="1"/>
    </location>
</feature>
<name>A0A6A5SDD0_9PLEO</name>
<dbReference type="Proteomes" id="UP000800038">
    <property type="component" value="Unassembled WGS sequence"/>
</dbReference>
<protein>
    <submittedName>
        <fullName evidence="1">Uncharacterized protein</fullName>
    </submittedName>
</protein>
<reference evidence="1" key="1">
    <citation type="journal article" date="2020" name="Stud. Mycol.">
        <title>101 Dothideomycetes genomes: a test case for predicting lifestyles and emergence of pathogens.</title>
        <authorList>
            <person name="Haridas S."/>
            <person name="Albert R."/>
            <person name="Binder M."/>
            <person name="Bloem J."/>
            <person name="Labutti K."/>
            <person name="Salamov A."/>
            <person name="Andreopoulos B."/>
            <person name="Baker S."/>
            <person name="Barry K."/>
            <person name="Bills G."/>
            <person name="Bluhm B."/>
            <person name="Cannon C."/>
            <person name="Castanera R."/>
            <person name="Culley D."/>
            <person name="Daum C."/>
            <person name="Ezra D."/>
            <person name="Gonzalez J."/>
            <person name="Henrissat B."/>
            <person name="Kuo A."/>
            <person name="Liang C."/>
            <person name="Lipzen A."/>
            <person name="Lutzoni F."/>
            <person name="Magnuson J."/>
            <person name="Mondo S."/>
            <person name="Nolan M."/>
            <person name="Ohm R."/>
            <person name="Pangilinan J."/>
            <person name="Park H.-J."/>
            <person name="Ramirez L."/>
            <person name="Alfaro M."/>
            <person name="Sun H."/>
            <person name="Tritt A."/>
            <person name="Yoshinaga Y."/>
            <person name="Zwiers L.-H."/>
            <person name="Turgeon B."/>
            <person name="Goodwin S."/>
            <person name="Spatafora J."/>
            <person name="Crous P."/>
            <person name="Grigoriev I."/>
        </authorList>
    </citation>
    <scope>NUCLEOTIDE SEQUENCE</scope>
    <source>
        <strain evidence="1">CBS 161.51</strain>
    </source>
</reference>
<evidence type="ECO:0000313" key="2">
    <source>
        <dbReference type="Proteomes" id="UP000800038"/>
    </source>
</evidence>
<feature type="non-terminal residue" evidence="1">
    <location>
        <position position="57"/>
    </location>
</feature>
<accession>A0A6A5SDD0</accession>